<dbReference type="GO" id="GO:0005085">
    <property type="term" value="F:guanyl-nucleotide exchange factor activity"/>
    <property type="evidence" value="ECO:0007669"/>
    <property type="project" value="UniProtKB-KW"/>
</dbReference>
<keyword evidence="12" id="KW-0106">Calcium</keyword>
<reference evidence="19 20" key="1">
    <citation type="submission" date="2023-01" db="EMBL/GenBank/DDBJ databases">
        <authorList>
            <person name="Whitehead M."/>
        </authorList>
    </citation>
    <scope>NUCLEOTIDE SEQUENCE [LARGE SCALE GENOMIC DNA]</scope>
</reference>
<dbReference type="InterPro" id="IPR002048">
    <property type="entry name" value="EF_hand_dom"/>
</dbReference>
<comment type="subcellular location">
    <subcellularLocation>
        <location evidence="2">Cytoplasm</location>
    </subcellularLocation>
    <subcellularLocation>
        <location evidence="3">Golgi apparatus</location>
    </subcellularLocation>
    <subcellularLocation>
        <location evidence="1">Membrane</location>
        <topology evidence="1">Peripheral membrane protein</topology>
    </subcellularLocation>
    <subcellularLocation>
        <location evidence="4">Secreted</location>
    </subcellularLocation>
</comment>
<dbReference type="GO" id="GO:0005509">
    <property type="term" value="F:calcium ion binding"/>
    <property type="evidence" value="ECO:0007669"/>
    <property type="project" value="InterPro"/>
</dbReference>
<evidence type="ECO:0000256" key="2">
    <source>
        <dbReference type="ARBA" id="ARBA00004496"/>
    </source>
</evidence>
<keyword evidence="10 17" id="KW-0732">Signal</keyword>
<evidence type="ECO:0000259" key="18">
    <source>
        <dbReference type="PROSITE" id="PS50222"/>
    </source>
</evidence>
<evidence type="ECO:0000256" key="7">
    <source>
        <dbReference type="ARBA" id="ARBA00022525"/>
    </source>
</evidence>
<accession>A0AAV0VMU9</accession>
<feature type="region of interest" description="Disordered" evidence="16">
    <location>
        <begin position="378"/>
        <end position="404"/>
    </location>
</feature>
<keyword evidence="13" id="KW-0333">Golgi apparatus</keyword>
<evidence type="ECO:0000256" key="16">
    <source>
        <dbReference type="SAM" id="MobiDB-lite"/>
    </source>
</evidence>
<dbReference type="InterPro" id="IPR018247">
    <property type="entry name" value="EF_Hand_1_Ca_BS"/>
</dbReference>
<feature type="chain" id="PRO_5043684630" description="EF-hand domain-containing protein" evidence="17">
    <location>
        <begin position="20"/>
        <end position="614"/>
    </location>
</feature>
<dbReference type="PROSITE" id="PS00018">
    <property type="entry name" value="EF_HAND_1"/>
    <property type="match status" value="1"/>
</dbReference>
<gene>
    <name evidence="19" type="ORF">MEUPH1_LOCUS329</name>
</gene>
<dbReference type="Proteomes" id="UP001160148">
    <property type="component" value="Unassembled WGS sequence"/>
</dbReference>
<dbReference type="InterPro" id="IPR011992">
    <property type="entry name" value="EF-hand-dom_pair"/>
</dbReference>
<feature type="compositionally biased region" description="Low complexity" evidence="16">
    <location>
        <begin position="423"/>
        <end position="526"/>
    </location>
</feature>
<keyword evidence="14" id="KW-0238">DNA-binding</keyword>
<evidence type="ECO:0000256" key="6">
    <source>
        <dbReference type="ARBA" id="ARBA00022490"/>
    </source>
</evidence>
<evidence type="ECO:0000256" key="17">
    <source>
        <dbReference type="SAM" id="SignalP"/>
    </source>
</evidence>
<feature type="region of interest" description="Disordered" evidence="16">
    <location>
        <begin position="423"/>
        <end position="614"/>
    </location>
</feature>
<evidence type="ECO:0000256" key="12">
    <source>
        <dbReference type="ARBA" id="ARBA00022837"/>
    </source>
</evidence>
<dbReference type="SUPFAM" id="SSF47473">
    <property type="entry name" value="EF-hand"/>
    <property type="match status" value="1"/>
</dbReference>
<dbReference type="PROSITE" id="PS50222">
    <property type="entry name" value="EF_HAND_2"/>
    <property type="match status" value="1"/>
</dbReference>
<feature type="compositionally biased region" description="Polar residues" evidence="16">
    <location>
        <begin position="527"/>
        <end position="546"/>
    </location>
</feature>
<dbReference type="GO" id="GO:0070062">
    <property type="term" value="C:extracellular exosome"/>
    <property type="evidence" value="ECO:0007669"/>
    <property type="project" value="TreeGrafter"/>
</dbReference>
<evidence type="ECO:0000256" key="4">
    <source>
        <dbReference type="ARBA" id="ARBA00004613"/>
    </source>
</evidence>
<dbReference type="GO" id="GO:0016020">
    <property type="term" value="C:membrane"/>
    <property type="evidence" value="ECO:0007669"/>
    <property type="project" value="UniProtKB-SubCell"/>
</dbReference>
<dbReference type="PANTHER" id="PTHR19237:SF20">
    <property type="entry name" value="NUCLEOBINDIN 1"/>
    <property type="match status" value="1"/>
</dbReference>
<dbReference type="PANTHER" id="PTHR19237">
    <property type="entry name" value="NUCLEOBINDIN"/>
    <property type="match status" value="1"/>
</dbReference>
<evidence type="ECO:0000256" key="10">
    <source>
        <dbReference type="ARBA" id="ARBA00022729"/>
    </source>
</evidence>
<feature type="compositionally biased region" description="Polar residues" evidence="16">
    <location>
        <begin position="567"/>
        <end position="577"/>
    </location>
</feature>
<evidence type="ECO:0000313" key="19">
    <source>
        <dbReference type="EMBL" id="CAI6343006.1"/>
    </source>
</evidence>
<dbReference type="GO" id="GO:0005794">
    <property type="term" value="C:Golgi apparatus"/>
    <property type="evidence" value="ECO:0007669"/>
    <property type="project" value="UniProtKB-SubCell"/>
</dbReference>
<dbReference type="AlphaFoldDB" id="A0AAV0VMU9"/>
<evidence type="ECO:0000256" key="8">
    <source>
        <dbReference type="ARBA" id="ARBA00022553"/>
    </source>
</evidence>
<proteinExistence type="inferred from homology"/>
<keyword evidence="15" id="KW-0472">Membrane</keyword>
<keyword evidence="9" id="KW-0344">Guanine-nucleotide releasing factor</keyword>
<dbReference type="Pfam" id="PF13499">
    <property type="entry name" value="EF-hand_7"/>
    <property type="match status" value="1"/>
</dbReference>
<evidence type="ECO:0000256" key="3">
    <source>
        <dbReference type="ARBA" id="ARBA00004555"/>
    </source>
</evidence>
<keyword evidence="7" id="KW-0964">Secreted</keyword>
<dbReference type="InterPro" id="IPR040250">
    <property type="entry name" value="Nucleobindin"/>
</dbReference>
<dbReference type="GO" id="GO:0003677">
    <property type="term" value="F:DNA binding"/>
    <property type="evidence" value="ECO:0007669"/>
    <property type="project" value="UniProtKB-KW"/>
</dbReference>
<feature type="signal peptide" evidence="17">
    <location>
        <begin position="1"/>
        <end position="19"/>
    </location>
</feature>
<keyword evidence="8" id="KW-0597">Phosphoprotein</keyword>
<evidence type="ECO:0000256" key="9">
    <source>
        <dbReference type="ARBA" id="ARBA00022658"/>
    </source>
</evidence>
<comment type="caution">
    <text evidence="19">The sequence shown here is derived from an EMBL/GenBank/DDBJ whole genome shotgun (WGS) entry which is preliminary data.</text>
</comment>
<evidence type="ECO:0000256" key="13">
    <source>
        <dbReference type="ARBA" id="ARBA00023034"/>
    </source>
</evidence>
<dbReference type="EMBL" id="CARXXK010000001">
    <property type="protein sequence ID" value="CAI6343006.1"/>
    <property type="molecule type" value="Genomic_DNA"/>
</dbReference>
<evidence type="ECO:0000256" key="1">
    <source>
        <dbReference type="ARBA" id="ARBA00004170"/>
    </source>
</evidence>
<dbReference type="CDD" id="cd00051">
    <property type="entry name" value="EFh"/>
    <property type="match status" value="1"/>
</dbReference>
<evidence type="ECO:0000256" key="15">
    <source>
        <dbReference type="ARBA" id="ARBA00023136"/>
    </source>
</evidence>
<dbReference type="Gene3D" id="1.10.238.10">
    <property type="entry name" value="EF-hand"/>
    <property type="match status" value="1"/>
</dbReference>
<sequence length="614" mass="73486">MKSKLCVSFMFVVYMVNYAVSPPPAYVANTRPTVRLSDQEFEHIIKDEQDNTQKNHQPPPDEKTLVDLGIEYNRYLREVVETLEKDDEFRKKLETADEADIRTGKIADELEYVGHHIRSKLDELKRQELNRLRDMARKAYSDSSDPGHVDHQNPHSFEKNDLLKLIQQVAKDLADADLKRKQMFKEYEMQKHFEREQKMKQMTDEERQQFLSEETKLESEREVKHKIDPIHHPGSKKQLEEVWEKQDEMEGETFNPRTFFAMHDIDGNGFWDEEELKALFVRELDKLYQQGMAKSDLMEKAEEMERMREHVFNEVDLNRDRLISWEEFKRMSEQPNFEKDEGWKTIDQNEIYTNDELKQFEHQRQQQIDQMIQNGQIPQYPPEYYQHHPNIPKPSLNHGPAYQMHPNYQQQQMGYPQEPYVGQQQMNQQHQQFQPQHPQNQQQLPQYQQPQHQQPHHMQQQPQHMQQQPQQMPQQPQQMQQQPQQMQQQPQQMQQQPQQMQQQPQQQQHQQQQQQHQQQQQQQQHQSISQNAVPQQPAQTEQKSNDTQTQQQQGQSPPLQQYAPEQKQYQAVNSDSVDSVKKQNIGRMNDVNANQMLKNQKENYGKTGHINKNQ</sequence>
<organism evidence="19 20">
    <name type="scientific">Macrosiphum euphorbiae</name>
    <name type="common">potato aphid</name>
    <dbReference type="NCBI Taxonomy" id="13131"/>
    <lineage>
        <taxon>Eukaryota</taxon>
        <taxon>Metazoa</taxon>
        <taxon>Ecdysozoa</taxon>
        <taxon>Arthropoda</taxon>
        <taxon>Hexapoda</taxon>
        <taxon>Insecta</taxon>
        <taxon>Pterygota</taxon>
        <taxon>Neoptera</taxon>
        <taxon>Paraneoptera</taxon>
        <taxon>Hemiptera</taxon>
        <taxon>Sternorrhyncha</taxon>
        <taxon>Aphidomorpha</taxon>
        <taxon>Aphidoidea</taxon>
        <taxon>Aphididae</taxon>
        <taxon>Macrosiphini</taxon>
        <taxon>Macrosiphum</taxon>
    </lineage>
</organism>
<evidence type="ECO:0000313" key="20">
    <source>
        <dbReference type="Proteomes" id="UP001160148"/>
    </source>
</evidence>
<protein>
    <recommendedName>
        <fullName evidence="18">EF-hand domain-containing protein</fullName>
    </recommendedName>
</protein>
<dbReference type="InterPro" id="IPR057576">
    <property type="entry name" value="NUCB1_N"/>
</dbReference>
<evidence type="ECO:0000256" key="11">
    <source>
        <dbReference type="ARBA" id="ARBA00022737"/>
    </source>
</evidence>
<evidence type="ECO:0000256" key="14">
    <source>
        <dbReference type="ARBA" id="ARBA00023125"/>
    </source>
</evidence>
<keyword evidence="20" id="KW-1185">Reference proteome</keyword>
<evidence type="ECO:0000256" key="5">
    <source>
        <dbReference type="ARBA" id="ARBA00008063"/>
    </source>
</evidence>
<comment type="similarity">
    <text evidence="5">Belongs to the nucleobindin family.</text>
</comment>
<keyword evidence="11" id="KW-0677">Repeat</keyword>
<feature type="domain" description="EF-hand" evidence="18">
    <location>
        <begin position="303"/>
        <end position="338"/>
    </location>
</feature>
<keyword evidence="6" id="KW-0963">Cytoplasm</keyword>
<dbReference type="GO" id="GO:0005793">
    <property type="term" value="C:endoplasmic reticulum-Golgi intermediate compartment"/>
    <property type="evidence" value="ECO:0007669"/>
    <property type="project" value="TreeGrafter"/>
</dbReference>
<feature type="compositionally biased region" description="Low complexity" evidence="16">
    <location>
        <begin position="547"/>
        <end position="561"/>
    </location>
</feature>
<name>A0AAV0VMU9_9HEMI</name>
<dbReference type="Pfam" id="PF25434">
    <property type="entry name" value="NUCB1_N"/>
    <property type="match status" value="1"/>
</dbReference>